<organism evidence="1">
    <name type="scientific">hydrothermal vent metagenome</name>
    <dbReference type="NCBI Taxonomy" id="652676"/>
    <lineage>
        <taxon>unclassified sequences</taxon>
        <taxon>metagenomes</taxon>
        <taxon>ecological metagenomes</taxon>
    </lineage>
</organism>
<protein>
    <submittedName>
        <fullName evidence="1">Uncharacterized protein</fullName>
    </submittedName>
</protein>
<gene>
    <name evidence="1" type="ORF">MNBD_GAMMA23-780</name>
</gene>
<accession>A0A3B1ARN9</accession>
<dbReference type="EMBL" id="UOFT01000053">
    <property type="protein sequence ID" value="VAW96644.1"/>
    <property type="molecule type" value="Genomic_DNA"/>
</dbReference>
<evidence type="ECO:0000313" key="1">
    <source>
        <dbReference type="EMBL" id="VAW96644.1"/>
    </source>
</evidence>
<name>A0A3B1ARN9_9ZZZZ</name>
<reference evidence="1" key="1">
    <citation type="submission" date="2018-06" db="EMBL/GenBank/DDBJ databases">
        <authorList>
            <person name="Zhirakovskaya E."/>
        </authorList>
    </citation>
    <scope>NUCLEOTIDE SEQUENCE</scope>
</reference>
<sequence length="99" mass="10844">MLVEWEDSAQPISSWRYLNDVPALNVVECVSVGWMVGKNDSVIMLAPNIGDCKNGEGAQGSGFIRIPQAAITRMVKLEESISSDDLLSHPDLTRKQQVS</sequence>
<dbReference type="AlphaFoldDB" id="A0A3B1ARN9"/>
<proteinExistence type="predicted"/>